<evidence type="ECO:0000256" key="1">
    <source>
        <dbReference type="ARBA" id="ARBA00022614"/>
    </source>
</evidence>
<dbReference type="OMA" id="CSTINEV"/>
<proteinExistence type="predicted"/>
<dbReference type="Proteomes" id="UP000821853">
    <property type="component" value="Unassembled WGS sequence"/>
</dbReference>
<dbReference type="SUPFAM" id="SSF52058">
    <property type="entry name" value="L domain-like"/>
    <property type="match status" value="2"/>
</dbReference>
<feature type="transmembrane region" description="Helical" evidence="4">
    <location>
        <begin position="774"/>
        <end position="793"/>
    </location>
</feature>
<evidence type="ECO:0000256" key="2">
    <source>
        <dbReference type="ARBA" id="ARBA00022729"/>
    </source>
</evidence>
<dbReference type="EMBL" id="JABSTR010003135">
    <property type="protein sequence ID" value="KAH9384784.1"/>
    <property type="molecule type" value="Genomic_DNA"/>
</dbReference>
<evidence type="ECO:0000313" key="7">
    <source>
        <dbReference type="Proteomes" id="UP000821853"/>
    </source>
</evidence>
<organism evidence="6 7">
    <name type="scientific">Haemaphysalis longicornis</name>
    <name type="common">Bush tick</name>
    <dbReference type="NCBI Taxonomy" id="44386"/>
    <lineage>
        <taxon>Eukaryota</taxon>
        <taxon>Metazoa</taxon>
        <taxon>Ecdysozoa</taxon>
        <taxon>Arthropoda</taxon>
        <taxon>Chelicerata</taxon>
        <taxon>Arachnida</taxon>
        <taxon>Acari</taxon>
        <taxon>Parasitiformes</taxon>
        <taxon>Ixodida</taxon>
        <taxon>Ixodoidea</taxon>
        <taxon>Ixodidae</taxon>
        <taxon>Haemaphysalinae</taxon>
        <taxon>Haemaphysalis</taxon>
    </lineage>
</organism>
<keyword evidence="2 5" id="KW-0732">Signal</keyword>
<evidence type="ECO:0000256" key="4">
    <source>
        <dbReference type="SAM" id="Phobius"/>
    </source>
</evidence>
<evidence type="ECO:0000256" key="5">
    <source>
        <dbReference type="SAM" id="SignalP"/>
    </source>
</evidence>
<dbReference type="InterPro" id="IPR003591">
    <property type="entry name" value="Leu-rich_rpt_typical-subtyp"/>
</dbReference>
<keyword evidence="7" id="KW-1185">Reference proteome</keyword>
<dbReference type="VEuPathDB" id="VectorBase:HLOH_055491"/>
<feature type="chain" id="PRO_5039954992" evidence="5">
    <location>
        <begin position="45"/>
        <end position="919"/>
    </location>
</feature>
<dbReference type="InterPro" id="IPR001611">
    <property type="entry name" value="Leu-rich_rpt"/>
</dbReference>
<keyword evidence="3" id="KW-0677">Repeat</keyword>
<dbReference type="OrthoDB" id="28057at2759"/>
<dbReference type="PRINTS" id="PR00019">
    <property type="entry name" value="LEURICHRPT"/>
</dbReference>
<keyword evidence="4" id="KW-1133">Transmembrane helix</keyword>
<comment type="caution">
    <text evidence="6">The sequence shown here is derived from an EMBL/GenBank/DDBJ whole genome shotgun (WGS) entry which is preliminary data.</text>
</comment>
<accession>A0A9J6HD39</accession>
<protein>
    <submittedName>
        <fullName evidence="6">Uncharacterized protein</fullName>
    </submittedName>
</protein>
<dbReference type="PANTHER" id="PTHR24369:SF210">
    <property type="entry name" value="CHAOPTIN-RELATED"/>
    <property type="match status" value="1"/>
</dbReference>
<keyword evidence="4" id="KW-0472">Membrane</keyword>
<dbReference type="SMART" id="SM00365">
    <property type="entry name" value="LRR_SD22"/>
    <property type="match status" value="5"/>
</dbReference>
<gene>
    <name evidence="6" type="ORF">HPB48_026798</name>
</gene>
<sequence length="919" mass="100359">METKKGLPFSASMPPTRVVKVALKQANVFTLLILICSVVPSSSAECPSACFCDTEVQYVSCVGDGIGHVPRDLPRSSERLELRSFAVEALSQATLAGVAALKELKLQQSQTRAIEDGALSGLALLQRLDLSQNALENLTSGTFQGLQTLKYLDLSSNQLAHIDGAFSGLGSLEQLNLHNNLLLQLNTYTFAGLRRMQYLNLDSNLISSLEVGAFQSLPSLGHLILSNNPLASQLRLSFFGSRLQYIDASHVGLGRVPPSLTRYVRDLRLGRNNISRIALGDLDSYPHLGLLVLDDNAIEDVEDDALGRQEYLARLRLNGNRLTRVPLNLPATLVALYIEENLISRLEPHSFPGLSNLEQLFLQRNMIENISEDALSDLVKLKTLDLQANLIQVLPNYVFSNLSELQTLDISQNPLRTLAPQCFQGLEALQTLKISRVANRVEFEEYVFDPLKNLTKLEMYDSSKLVADIINSTRTLHGLRNVEELNLMHNKLTRLRLDFPAFFPKMKVFKVGGNAFHCSSDVQWFSDWIKTSSIQFYSSYSIRCASPVTLQFKPIMLLKEEDFNEATAVTTLASQGRPSVIVKRVPLSTEAASVSKDPMVTAASEPSVATEFTAEGTNQTTAEVTVSNSSNSTEVYTLNNSISTVAPNALPSVHMQQAVSSTQSPMPQGLFDSRIGKTAPANNETLPTHDETRDNTQNITLSFPKNEDGNTTAASGPAWQLLPASRVTVSAAQVNHSSAQQLGAPQSLLFESAVAEKHRQDPSTESKATVTSTVVTGCSFLLFVALVTVVFVLQMRHNCIGCRERYSRIQRSSSISYRPQHDEVNILTVSEGTVADARTNSQRGIRNKLYFAVECGGGGPHDTPNEPQLQELVPRSLSGTPVTTSSSFSGSAGSMVRMTVAHSSVAVRLVNHPCAHSAG</sequence>
<dbReference type="AlphaFoldDB" id="A0A9J6HD39"/>
<dbReference type="SMART" id="SM00369">
    <property type="entry name" value="LRR_TYP"/>
    <property type="match status" value="12"/>
</dbReference>
<dbReference type="Gene3D" id="3.80.10.10">
    <property type="entry name" value="Ribonuclease Inhibitor"/>
    <property type="match status" value="4"/>
</dbReference>
<dbReference type="PANTHER" id="PTHR24369">
    <property type="entry name" value="ANTIGEN BSP, PUTATIVE-RELATED"/>
    <property type="match status" value="1"/>
</dbReference>
<name>A0A9J6HD39_HAELO</name>
<dbReference type="InterPro" id="IPR032675">
    <property type="entry name" value="LRR_dom_sf"/>
</dbReference>
<dbReference type="PROSITE" id="PS51450">
    <property type="entry name" value="LRR"/>
    <property type="match status" value="3"/>
</dbReference>
<keyword evidence="1" id="KW-0433">Leucine-rich repeat</keyword>
<keyword evidence="4" id="KW-0812">Transmembrane</keyword>
<dbReference type="InterPro" id="IPR050541">
    <property type="entry name" value="LRR_TM_domain-containing"/>
</dbReference>
<dbReference type="FunFam" id="3.80.10.10:FF:001164">
    <property type="entry name" value="GH01279p"/>
    <property type="match status" value="2"/>
</dbReference>
<evidence type="ECO:0000313" key="6">
    <source>
        <dbReference type="EMBL" id="KAH9384784.1"/>
    </source>
</evidence>
<dbReference type="GO" id="GO:0005886">
    <property type="term" value="C:plasma membrane"/>
    <property type="evidence" value="ECO:0007669"/>
    <property type="project" value="TreeGrafter"/>
</dbReference>
<dbReference type="Pfam" id="PF13855">
    <property type="entry name" value="LRR_8"/>
    <property type="match status" value="2"/>
</dbReference>
<reference evidence="6 7" key="1">
    <citation type="journal article" date="2020" name="Cell">
        <title>Large-Scale Comparative Analyses of Tick Genomes Elucidate Their Genetic Diversity and Vector Capacities.</title>
        <authorList>
            <consortium name="Tick Genome and Microbiome Consortium (TIGMIC)"/>
            <person name="Jia N."/>
            <person name="Wang J."/>
            <person name="Shi W."/>
            <person name="Du L."/>
            <person name="Sun Y."/>
            <person name="Zhan W."/>
            <person name="Jiang J.F."/>
            <person name="Wang Q."/>
            <person name="Zhang B."/>
            <person name="Ji P."/>
            <person name="Bell-Sakyi L."/>
            <person name="Cui X.M."/>
            <person name="Yuan T.T."/>
            <person name="Jiang B.G."/>
            <person name="Yang W.F."/>
            <person name="Lam T.T."/>
            <person name="Chang Q.C."/>
            <person name="Ding S.J."/>
            <person name="Wang X.J."/>
            <person name="Zhu J.G."/>
            <person name="Ruan X.D."/>
            <person name="Zhao L."/>
            <person name="Wei J.T."/>
            <person name="Ye R.Z."/>
            <person name="Que T.C."/>
            <person name="Du C.H."/>
            <person name="Zhou Y.H."/>
            <person name="Cheng J.X."/>
            <person name="Dai P.F."/>
            <person name="Guo W.B."/>
            <person name="Han X.H."/>
            <person name="Huang E.J."/>
            <person name="Li L.F."/>
            <person name="Wei W."/>
            <person name="Gao Y.C."/>
            <person name="Liu J.Z."/>
            <person name="Shao H.Z."/>
            <person name="Wang X."/>
            <person name="Wang C.C."/>
            <person name="Yang T.C."/>
            <person name="Huo Q.B."/>
            <person name="Li W."/>
            <person name="Chen H.Y."/>
            <person name="Chen S.E."/>
            <person name="Zhou L.G."/>
            <person name="Ni X.B."/>
            <person name="Tian J.H."/>
            <person name="Sheng Y."/>
            <person name="Liu T."/>
            <person name="Pan Y.S."/>
            <person name="Xia L.Y."/>
            <person name="Li J."/>
            <person name="Zhao F."/>
            <person name="Cao W.C."/>
        </authorList>
    </citation>
    <scope>NUCLEOTIDE SEQUENCE [LARGE SCALE GENOMIC DNA]</scope>
    <source>
        <strain evidence="6">HaeL-2018</strain>
    </source>
</reference>
<feature type="signal peptide" evidence="5">
    <location>
        <begin position="1"/>
        <end position="44"/>
    </location>
</feature>
<evidence type="ECO:0000256" key="3">
    <source>
        <dbReference type="ARBA" id="ARBA00022737"/>
    </source>
</evidence>